<evidence type="ECO:0000256" key="9">
    <source>
        <dbReference type="ARBA" id="ARBA00022840"/>
    </source>
</evidence>
<dbReference type="SMART" id="SM00388">
    <property type="entry name" value="HisKA"/>
    <property type="match status" value="1"/>
</dbReference>
<evidence type="ECO:0000256" key="7">
    <source>
        <dbReference type="ARBA" id="ARBA00022741"/>
    </source>
</evidence>
<dbReference type="SMART" id="SM00387">
    <property type="entry name" value="HATPase_c"/>
    <property type="match status" value="1"/>
</dbReference>
<comment type="subcellular location">
    <subcellularLocation>
        <location evidence="2">Cell membrane</location>
        <topology evidence="2">Multi-pass membrane protein</topology>
    </subcellularLocation>
</comment>
<keyword evidence="6" id="KW-0808">Transferase</keyword>
<keyword evidence="10" id="KW-1133">Transmembrane helix</keyword>
<dbReference type="Gene3D" id="1.10.287.130">
    <property type="match status" value="1"/>
</dbReference>
<dbReference type="InterPro" id="IPR036097">
    <property type="entry name" value="HisK_dim/P_sf"/>
</dbReference>
<organism evidence="13 14">
    <name type="scientific">Pendulispora rubella</name>
    <dbReference type="NCBI Taxonomy" id="2741070"/>
    <lineage>
        <taxon>Bacteria</taxon>
        <taxon>Pseudomonadati</taxon>
        <taxon>Myxococcota</taxon>
        <taxon>Myxococcia</taxon>
        <taxon>Myxococcales</taxon>
        <taxon>Sorangiineae</taxon>
        <taxon>Pendulisporaceae</taxon>
        <taxon>Pendulispora</taxon>
    </lineage>
</organism>
<evidence type="ECO:0000256" key="8">
    <source>
        <dbReference type="ARBA" id="ARBA00022777"/>
    </source>
</evidence>
<keyword evidence="7" id="KW-0547">Nucleotide-binding</keyword>
<evidence type="ECO:0000313" key="13">
    <source>
        <dbReference type="EMBL" id="WXB04711.1"/>
    </source>
</evidence>
<evidence type="ECO:0000313" key="14">
    <source>
        <dbReference type="Proteomes" id="UP001374803"/>
    </source>
</evidence>
<keyword evidence="14" id="KW-1185">Reference proteome</keyword>
<dbReference type="CDD" id="cd06225">
    <property type="entry name" value="HAMP"/>
    <property type="match status" value="1"/>
</dbReference>
<dbReference type="GO" id="GO:0016301">
    <property type="term" value="F:kinase activity"/>
    <property type="evidence" value="ECO:0007669"/>
    <property type="project" value="UniProtKB-KW"/>
</dbReference>
<dbReference type="RefSeq" id="WP_394834355.1">
    <property type="nucleotide sequence ID" value="NZ_CP089929.1"/>
</dbReference>
<dbReference type="InterPro" id="IPR005467">
    <property type="entry name" value="His_kinase_dom"/>
</dbReference>
<feature type="transmembrane region" description="Helical" evidence="10">
    <location>
        <begin position="14"/>
        <end position="34"/>
    </location>
</feature>
<dbReference type="CDD" id="cd00075">
    <property type="entry name" value="HATPase"/>
    <property type="match status" value="1"/>
</dbReference>
<dbReference type="PROSITE" id="PS50109">
    <property type="entry name" value="HIS_KIN"/>
    <property type="match status" value="1"/>
</dbReference>
<keyword evidence="5" id="KW-0597">Phosphoprotein</keyword>
<feature type="domain" description="HAMP" evidence="12">
    <location>
        <begin position="157"/>
        <end position="209"/>
    </location>
</feature>
<dbReference type="Gene3D" id="3.30.565.10">
    <property type="entry name" value="Histidine kinase-like ATPase, C-terminal domain"/>
    <property type="match status" value="1"/>
</dbReference>
<dbReference type="SUPFAM" id="SSF47384">
    <property type="entry name" value="Homodimeric domain of signal transducing histidine kinase"/>
    <property type="match status" value="1"/>
</dbReference>
<dbReference type="Pfam" id="PF02518">
    <property type="entry name" value="HATPase_c"/>
    <property type="match status" value="1"/>
</dbReference>
<evidence type="ECO:0000256" key="2">
    <source>
        <dbReference type="ARBA" id="ARBA00004651"/>
    </source>
</evidence>
<accession>A0ABZ2L4I4</accession>
<dbReference type="Pfam" id="PF00512">
    <property type="entry name" value="HisKA"/>
    <property type="match status" value="1"/>
</dbReference>
<dbReference type="Gene3D" id="1.10.8.500">
    <property type="entry name" value="HAMP domain in histidine kinase"/>
    <property type="match status" value="1"/>
</dbReference>
<dbReference type="InterPro" id="IPR036890">
    <property type="entry name" value="HATPase_C_sf"/>
</dbReference>
<proteinExistence type="predicted"/>
<dbReference type="SMART" id="SM00304">
    <property type="entry name" value="HAMP"/>
    <property type="match status" value="1"/>
</dbReference>
<evidence type="ECO:0000259" key="11">
    <source>
        <dbReference type="PROSITE" id="PS50109"/>
    </source>
</evidence>
<dbReference type="InterPro" id="IPR050980">
    <property type="entry name" value="2C_sensor_his_kinase"/>
</dbReference>
<keyword evidence="10" id="KW-0472">Membrane</keyword>
<comment type="catalytic activity">
    <reaction evidence="1">
        <text>ATP + protein L-histidine = ADP + protein N-phospho-L-histidine.</text>
        <dbReference type="EC" id="2.7.13.3"/>
    </reaction>
</comment>
<evidence type="ECO:0000259" key="12">
    <source>
        <dbReference type="PROSITE" id="PS50885"/>
    </source>
</evidence>
<reference evidence="13" key="1">
    <citation type="submission" date="2021-12" db="EMBL/GenBank/DDBJ databases">
        <title>Discovery of the Pendulisporaceae a myxobacterial family with distinct sporulation behavior and unique specialized metabolism.</title>
        <authorList>
            <person name="Garcia R."/>
            <person name="Popoff A."/>
            <person name="Bader C.D."/>
            <person name="Loehr J."/>
            <person name="Walesch S."/>
            <person name="Walt C."/>
            <person name="Boldt J."/>
            <person name="Bunk B."/>
            <person name="Haeckl F.J.F.P.J."/>
            <person name="Gunesch A.P."/>
            <person name="Birkelbach J."/>
            <person name="Nuebel U."/>
            <person name="Pietschmann T."/>
            <person name="Bach T."/>
            <person name="Mueller R."/>
        </authorList>
    </citation>
    <scope>NUCLEOTIDE SEQUENCE</scope>
    <source>
        <strain evidence="13">MSr11367</strain>
    </source>
</reference>
<evidence type="ECO:0000256" key="4">
    <source>
        <dbReference type="ARBA" id="ARBA00022475"/>
    </source>
</evidence>
<dbReference type="SUPFAM" id="SSF55874">
    <property type="entry name" value="ATPase domain of HSP90 chaperone/DNA topoisomerase II/histidine kinase"/>
    <property type="match status" value="1"/>
</dbReference>
<sequence length="442" mass="47961">MLRTLRGGTLFERLFVYGVLVVFASFLSAFLIATKTFFSVGETMASMAARVVPELCATGSAPPGKFDGPSAALYRDDGTLRAALGEQIPPPLPRGDIAQLHILGYHPAGVHMAFLCRETAGEYVLIAPPPFPWRHAGTLFLAVCIVVALGSSLPFARSIAKPIEQIVVVAGSFGRGDLSARANGTFCGEVGDLARAFNDMALRIEQLICAEKELLANVSHELRTPLARIRVVLETAQEAPARAQELLHEIGRDLAELEELVENVMASARMDVASTEMSSARLPLRLERRDLCAIAHESARRFRRMHPHRQLELESSREPAWVRADATLMRRVFDNILENACKYSDVGSPILMRLHTDAGAVRAEVMDSGIGIDAEDLPLVFNAFFRSDRSRNRETGGAGLGLCLAKRIVDAHGGSIGIDSVPGRGTTVRILLKPTDDVSAFA</sequence>
<evidence type="ECO:0000256" key="3">
    <source>
        <dbReference type="ARBA" id="ARBA00012438"/>
    </source>
</evidence>
<keyword evidence="9" id="KW-0067">ATP-binding</keyword>
<dbReference type="PANTHER" id="PTHR44936:SF10">
    <property type="entry name" value="SENSOR PROTEIN RSTB"/>
    <property type="match status" value="1"/>
</dbReference>
<feature type="domain" description="Histidine kinase" evidence="11">
    <location>
        <begin position="217"/>
        <end position="436"/>
    </location>
</feature>
<dbReference type="EC" id="2.7.13.3" evidence="3"/>
<dbReference type="InterPro" id="IPR003661">
    <property type="entry name" value="HisK_dim/P_dom"/>
</dbReference>
<protein>
    <recommendedName>
        <fullName evidence="3">histidine kinase</fullName>
        <ecNumber evidence="3">2.7.13.3</ecNumber>
    </recommendedName>
</protein>
<gene>
    <name evidence="13" type="ORF">LVJ94_48435</name>
</gene>
<dbReference type="CDD" id="cd00082">
    <property type="entry name" value="HisKA"/>
    <property type="match status" value="1"/>
</dbReference>
<name>A0ABZ2L4I4_9BACT</name>
<dbReference type="EMBL" id="CP089983">
    <property type="protein sequence ID" value="WXB04711.1"/>
    <property type="molecule type" value="Genomic_DNA"/>
</dbReference>
<dbReference type="InterPro" id="IPR004358">
    <property type="entry name" value="Sig_transdc_His_kin-like_C"/>
</dbReference>
<dbReference type="PRINTS" id="PR00344">
    <property type="entry name" value="BCTRLSENSOR"/>
</dbReference>
<dbReference type="Proteomes" id="UP001374803">
    <property type="component" value="Chromosome"/>
</dbReference>
<keyword evidence="4" id="KW-1003">Cell membrane</keyword>
<dbReference type="PANTHER" id="PTHR44936">
    <property type="entry name" value="SENSOR PROTEIN CREC"/>
    <property type="match status" value="1"/>
</dbReference>
<evidence type="ECO:0000256" key="1">
    <source>
        <dbReference type="ARBA" id="ARBA00000085"/>
    </source>
</evidence>
<evidence type="ECO:0000256" key="6">
    <source>
        <dbReference type="ARBA" id="ARBA00022679"/>
    </source>
</evidence>
<dbReference type="SUPFAM" id="SSF158472">
    <property type="entry name" value="HAMP domain-like"/>
    <property type="match status" value="1"/>
</dbReference>
<keyword evidence="8 13" id="KW-0418">Kinase</keyword>
<evidence type="ECO:0000256" key="10">
    <source>
        <dbReference type="SAM" id="Phobius"/>
    </source>
</evidence>
<dbReference type="Pfam" id="PF00672">
    <property type="entry name" value="HAMP"/>
    <property type="match status" value="1"/>
</dbReference>
<dbReference type="PROSITE" id="PS50885">
    <property type="entry name" value="HAMP"/>
    <property type="match status" value="1"/>
</dbReference>
<evidence type="ECO:0000256" key="5">
    <source>
        <dbReference type="ARBA" id="ARBA00022553"/>
    </source>
</evidence>
<keyword evidence="10" id="KW-0812">Transmembrane</keyword>
<dbReference type="InterPro" id="IPR003594">
    <property type="entry name" value="HATPase_dom"/>
</dbReference>
<dbReference type="InterPro" id="IPR003660">
    <property type="entry name" value="HAMP_dom"/>
</dbReference>